<dbReference type="AlphaFoldDB" id="A0A3M0KSQ2"/>
<dbReference type="Proteomes" id="UP000269221">
    <property type="component" value="Unassembled WGS sequence"/>
</dbReference>
<evidence type="ECO:0000313" key="1">
    <source>
        <dbReference type="EMBL" id="RMC14404.1"/>
    </source>
</evidence>
<keyword evidence="2" id="KW-1185">Reference proteome</keyword>
<proteinExistence type="predicted"/>
<evidence type="ECO:0000313" key="2">
    <source>
        <dbReference type="Proteomes" id="UP000269221"/>
    </source>
</evidence>
<organism evidence="1 2">
    <name type="scientific">Hirundo rustica rustica</name>
    <dbReference type="NCBI Taxonomy" id="333673"/>
    <lineage>
        <taxon>Eukaryota</taxon>
        <taxon>Metazoa</taxon>
        <taxon>Chordata</taxon>
        <taxon>Craniata</taxon>
        <taxon>Vertebrata</taxon>
        <taxon>Euteleostomi</taxon>
        <taxon>Archelosauria</taxon>
        <taxon>Archosauria</taxon>
        <taxon>Dinosauria</taxon>
        <taxon>Saurischia</taxon>
        <taxon>Theropoda</taxon>
        <taxon>Coelurosauria</taxon>
        <taxon>Aves</taxon>
        <taxon>Neognathae</taxon>
        <taxon>Neoaves</taxon>
        <taxon>Telluraves</taxon>
        <taxon>Australaves</taxon>
        <taxon>Passeriformes</taxon>
        <taxon>Sylvioidea</taxon>
        <taxon>Hirundinidae</taxon>
        <taxon>Hirundo</taxon>
    </lineage>
</organism>
<accession>A0A3M0KSQ2</accession>
<comment type="caution">
    <text evidence="1">The sequence shown here is derived from an EMBL/GenBank/DDBJ whole genome shotgun (WGS) entry which is preliminary data.</text>
</comment>
<name>A0A3M0KSQ2_HIRRU</name>
<protein>
    <submittedName>
        <fullName evidence="1">Uncharacterized protein</fullName>
    </submittedName>
</protein>
<gene>
    <name evidence="1" type="ORF">DUI87_09500</name>
</gene>
<dbReference type="OrthoDB" id="10583622at2759"/>
<dbReference type="EMBL" id="QRBI01000105">
    <property type="protein sequence ID" value="RMC14404.1"/>
    <property type="molecule type" value="Genomic_DNA"/>
</dbReference>
<reference evidence="1 2" key="1">
    <citation type="submission" date="2018-07" db="EMBL/GenBank/DDBJ databases">
        <title>A high quality draft genome assembly of the barn swallow (H. rustica rustica).</title>
        <authorList>
            <person name="Formenti G."/>
            <person name="Chiara M."/>
            <person name="Poveda L."/>
            <person name="Francoijs K.-J."/>
            <person name="Bonisoli-Alquati A."/>
            <person name="Canova L."/>
            <person name="Gianfranceschi L."/>
            <person name="Horner D.S."/>
            <person name="Saino N."/>
        </authorList>
    </citation>
    <scope>NUCLEOTIDE SEQUENCE [LARGE SCALE GENOMIC DNA]</scope>
    <source>
        <strain evidence="1">Chelidonia</strain>
        <tissue evidence="1">Blood</tissue>
    </source>
</reference>
<sequence>MYPLVSGQAIVPSSVKDRNHGNKRIFRVKQFKSQVFSLPGFLACLYPAAGRAVLVQWQRPSKGETAAKLLYASKVKASPWPVLPELEYWEGVWG</sequence>